<dbReference type="PROSITE" id="PS50085">
    <property type="entry name" value="RAPGAP"/>
    <property type="match status" value="1"/>
</dbReference>
<organism evidence="5 6">
    <name type="scientific">Myotis brandtii</name>
    <name type="common">Brandt's bat</name>
    <dbReference type="NCBI Taxonomy" id="109478"/>
    <lineage>
        <taxon>Eukaryota</taxon>
        <taxon>Metazoa</taxon>
        <taxon>Chordata</taxon>
        <taxon>Craniata</taxon>
        <taxon>Vertebrata</taxon>
        <taxon>Euteleostomi</taxon>
        <taxon>Mammalia</taxon>
        <taxon>Eutheria</taxon>
        <taxon>Laurasiatheria</taxon>
        <taxon>Chiroptera</taxon>
        <taxon>Yangochiroptera</taxon>
        <taxon>Vespertilionidae</taxon>
        <taxon>Myotis</taxon>
    </lineage>
</organism>
<dbReference type="PANTHER" id="PTHR10063:SF3">
    <property type="entry name" value="RAL GTPASE-ACTIVATING PROTEIN SUBUNIT ALPHA-1"/>
    <property type="match status" value="1"/>
</dbReference>
<dbReference type="InterPro" id="IPR035974">
    <property type="entry name" value="Rap/Ran-GAP_sf"/>
</dbReference>
<keyword evidence="1 2" id="KW-0343">GTPase activation</keyword>
<gene>
    <name evidence="5" type="ORF">D623_10021679</name>
</gene>
<protein>
    <submittedName>
        <fullName evidence="5">Ral GTPase-activating protein subunit alpha-1</fullName>
    </submittedName>
</protein>
<feature type="region of interest" description="Disordered" evidence="3">
    <location>
        <begin position="201"/>
        <end position="251"/>
    </location>
</feature>
<sequence>METLVRLNLPTVHTITSKMIINEELMASLNQPTRSPVPNMTWLCKLAEKLSSLVENNEWSLTTSRLRHLGNDEVHIVWSEHTRDYRRGIIPTEFGDVLIVIYPMKNHMFSIQIMKKPEVPFFGPLFDGAIVNGKVLPIMVRATAINASRALKSLIPLYQNFYEERARYLQTIVQHHLEPTTFEDFAAQVFSPAPYHHLPPDAGSYPEVLPSETPTATQVDGADLASPMSPRTSKSRMSMKLRRSSGSANKS</sequence>
<feature type="domain" description="Rap-GAP" evidence="4">
    <location>
        <begin position="1"/>
        <end position="172"/>
    </location>
</feature>
<dbReference type="GO" id="GO:0005096">
    <property type="term" value="F:GTPase activator activity"/>
    <property type="evidence" value="ECO:0007669"/>
    <property type="project" value="UniProtKB-UniRule"/>
</dbReference>
<evidence type="ECO:0000256" key="2">
    <source>
        <dbReference type="PROSITE-ProRule" id="PRU00165"/>
    </source>
</evidence>
<dbReference type="PANTHER" id="PTHR10063">
    <property type="entry name" value="TUBERIN"/>
    <property type="match status" value="1"/>
</dbReference>
<proteinExistence type="predicted"/>
<evidence type="ECO:0000313" key="6">
    <source>
        <dbReference type="Proteomes" id="UP000052978"/>
    </source>
</evidence>
<dbReference type="InterPro" id="IPR027107">
    <property type="entry name" value="Tuberin/Ral-act_asu"/>
</dbReference>
<keyword evidence="6" id="KW-1185">Reference proteome</keyword>
<dbReference type="GO" id="GO:0051056">
    <property type="term" value="P:regulation of small GTPase mediated signal transduction"/>
    <property type="evidence" value="ECO:0007669"/>
    <property type="project" value="InterPro"/>
</dbReference>
<dbReference type="Pfam" id="PF02145">
    <property type="entry name" value="Rap_GAP"/>
    <property type="match status" value="1"/>
</dbReference>
<evidence type="ECO:0000256" key="1">
    <source>
        <dbReference type="ARBA" id="ARBA00022468"/>
    </source>
</evidence>
<dbReference type="AlphaFoldDB" id="S7PG50"/>
<dbReference type="EMBL" id="KE162084">
    <property type="protein sequence ID" value="EPQ06982.1"/>
    <property type="molecule type" value="Genomic_DNA"/>
</dbReference>
<reference evidence="5 6" key="1">
    <citation type="journal article" date="2013" name="Nat. Commun.">
        <title>Genome analysis reveals insights into physiology and longevity of the Brandt's bat Myotis brandtii.</title>
        <authorList>
            <person name="Seim I."/>
            <person name="Fang X."/>
            <person name="Xiong Z."/>
            <person name="Lobanov A.V."/>
            <person name="Huang Z."/>
            <person name="Ma S."/>
            <person name="Feng Y."/>
            <person name="Turanov A.A."/>
            <person name="Zhu Y."/>
            <person name="Lenz T.L."/>
            <person name="Gerashchenko M.V."/>
            <person name="Fan D."/>
            <person name="Hee Yim S."/>
            <person name="Yao X."/>
            <person name="Jordan D."/>
            <person name="Xiong Y."/>
            <person name="Ma Y."/>
            <person name="Lyapunov A.N."/>
            <person name="Chen G."/>
            <person name="Kulakova O.I."/>
            <person name="Sun Y."/>
            <person name="Lee S.G."/>
            <person name="Bronson R.T."/>
            <person name="Moskalev A.A."/>
            <person name="Sunyaev S.R."/>
            <person name="Zhang G."/>
            <person name="Krogh A."/>
            <person name="Wang J."/>
            <person name="Gladyshev V.N."/>
        </authorList>
    </citation>
    <scope>NUCLEOTIDE SEQUENCE [LARGE SCALE GENOMIC DNA]</scope>
</reference>
<evidence type="ECO:0000259" key="4">
    <source>
        <dbReference type="PROSITE" id="PS50085"/>
    </source>
</evidence>
<dbReference type="FunFam" id="3.40.50.11210:FF:000001">
    <property type="entry name" value="Ral GTPase-activating protein subunit alpha-1 isoform 1"/>
    <property type="match status" value="1"/>
</dbReference>
<dbReference type="SUPFAM" id="SSF111347">
    <property type="entry name" value="Rap/Ran-GAP"/>
    <property type="match status" value="1"/>
</dbReference>
<dbReference type="Gene3D" id="3.40.50.11210">
    <property type="entry name" value="Rap/Ran-GAP"/>
    <property type="match status" value="1"/>
</dbReference>
<dbReference type="GO" id="GO:0005634">
    <property type="term" value="C:nucleus"/>
    <property type="evidence" value="ECO:0007669"/>
    <property type="project" value="InterPro"/>
</dbReference>
<name>S7PG50_MYOBR</name>
<accession>S7PG50</accession>
<feature type="compositionally biased region" description="Basic residues" evidence="3">
    <location>
        <begin position="233"/>
        <end position="243"/>
    </location>
</feature>
<dbReference type="Proteomes" id="UP000052978">
    <property type="component" value="Unassembled WGS sequence"/>
</dbReference>
<dbReference type="InterPro" id="IPR000331">
    <property type="entry name" value="Rap/Ran_GAP_dom"/>
</dbReference>
<evidence type="ECO:0000313" key="5">
    <source>
        <dbReference type="EMBL" id="EPQ06982.1"/>
    </source>
</evidence>
<evidence type="ECO:0000256" key="3">
    <source>
        <dbReference type="SAM" id="MobiDB-lite"/>
    </source>
</evidence>
<dbReference type="GO" id="GO:0005737">
    <property type="term" value="C:cytoplasm"/>
    <property type="evidence" value="ECO:0007669"/>
    <property type="project" value="TreeGrafter"/>
</dbReference>